<proteinExistence type="predicted"/>
<dbReference type="PANTHER" id="PTHR46880:SF9">
    <property type="entry name" value="ZINC FINGER PROTEIN 862"/>
    <property type="match status" value="1"/>
</dbReference>
<evidence type="ECO:0000259" key="2">
    <source>
        <dbReference type="Pfam" id="PF25431"/>
    </source>
</evidence>
<evidence type="ECO:0000313" key="3">
    <source>
        <dbReference type="EMBL" id="KAF1384207.1"/>
    </source>
</evidence>
<sequence>MLRWLGQTSGGEKRNEAGDEDINREMKKREFYAKWLTGREWLVFDHENVVMFCQDCAICDEKNKKRINFVVGTTNFKVEAVKDHESSRSHQESLRIKTAKTGRMEESLAGRSLALLKTSELEKMQLLFRNAHTIGKKGRPFTDFAWMCEVDRKKGLKIGETYTNDYQAKEFIHYIAEEERRKMRARLSDGKFISVMSDGSLDSAVMEEEMVYVRSASEGKVKVDFVGVKAVSKPDATNIAEAVCSIMESGVSTDWKNKLVAITTDGASVMTGVNNGVVTKLRADRPNVLGIHCMAHKLELAFSDGIRKNVMARKVEDLLSGLYTLYHKSGVNRASLKQLN</sequence>
<evidence type="ECO:0000256" key="1">
    <source>
        <dbReference type="SAM" id="MobiDB-lite"/>
    </source>
</evidence>
<gene>
    <name evidence="3" type="ORF">PFLUV_G00139940</name>
</gene>
<protein>
    <recommendedName>
        <fullName evidence="2">C17orf113 probable zinc finger domain-containing protein</fullName>
    </recommendedName>
</protein>
<dbReference type="PANTHER" id="PTHR46880">
    <property type="entry name" value="RAS-ASSOCIATING DOMAIN-CONTAINING PROTEIN"/>
    <property type="match status" value="1"/>
</dbReference>
<evidence type="ECO:0000313" key="4">
    <source>
        <dbReference type="Proteomes" id="UP000465112"/>
    </source>
</evidence>
<feature type="domain" description="C17orf113 probable zinc finger" evidence="2">
    <location>
        <begin position="40"/>
        <end position="99"/>
    </location>
</feature>
<keyword evidence="4" id="KW-1185">Reference proteome</keyword>
<dbReference type="EMBL" id="VHII01000011">
    <property type="protein sequence ID" value="KAF1384207.1"/>
    <property type="molecule type" value="Genomic_DNA"/>
</dbReference>
<reference evidence="3 4" key="1">
    <citation type="submission" date="2019-06" db="EMBL/GenBank/DDBJ databases">
        <title>A chromosome-scale genome assembly of the European perch, Perca fluviatilis.</title>
        <authorList>
            <person name="Roques C."/>
            <person name="Zahm M."/>
            <person name="Cabau C."/>
            <person name="Klopp C."/>
            <person name="Bouchez O."/>
            <person name="Donnadieu C."/>
            <person name="Kuhl H."/>
            <person name="Gislard M."/>
            <person name="Guendouz S."/>
            <person name="Journot L."/>
            <person name="Haffray P."/>
            <person name="Bestin A."/>
            <person name="Morvezen R."/>
            <person name="Feron R."/>
            <person name="Wen M."/>
            <person name="Jouanno E."/>
            <person name="Herpin A."/>
            <person name="Schartl M."/>
            <person name="Postlethwait J."/>
            <person name="Schaerlinger B."/>
            <person name="Chardard D."/>
            <person name="Lecocq T."/>
            <person name="Poncet C."/>
            <person name="Jaffrelo L."/>
            <person name="Lampietro C."/>
            <person name="Guiguen Y."/>
        </authorList>
    </citation>
    <scope>NUCLEOTIDE SEQUENCE [LARGE SCALE GENOMIC DNA]</scope>
    <source>
        <tissue evidence="3">Blood</tissue>
    </source>
</reference>
<dbReference type="AlphaFoldDB" id="A0A6A5E5J1"/>
<name>A0A6A5E5J1_PERFL</name>
<accession>A0A6A5E5J1</accession>
<feature type="compositionally biased region" description="Basic and acidic residues" evidence="1">
    <location>
        <begin position="11"/>
        <end position="21"/>
    </location>
</feature>
<comment type="caution">
    <text evidence="3">The sequence shown here is derived from an EMBL/GenBank/DDBJ whole genome shotgun (WGS) entry which is preliminary data.</text>
</comment>
<dbReference type="InterPro" id="IPR057456">
    <property type="entry name" value="Znf_C17orf113"/>
</dbReference>
<feature type="region of interest" description="Disordered" evidence="1">
    <location>
        <begin position="1"/>
        <end position="21"/>
    </location>
</feature>
<dbReference type="Proteomes" id="UP000465112">
    <property type="component" value="Chromosome 11"/>
</dbReference>
<dbReference type="Pfam" id="PF25431">
    <property type="entry name" value="zf-C17orf113"/>
    <property type="match status" value="1"/>
</dbReference>
<organism evidence="3 4">
    <name type="scientific">Perca fluviatilis</name>
    <name type="common">European perch</name>
    <dbReference type="NCBI Taxonomy" id="8168"/>
    <lineage>
        <taxon>Eukaryota</taxon>
        <taxon>Metazoa</taxon>
        <taxon>Chordata</taxon>
        <taxon>Craniata</taxon>
        <taxon>Vertebrata</taxon>
        <taxon>Euteleostomi</taxon>
        <taxon>Actinopterygii</taxon>
        <taxon>Neopterygii</taxon>
        <taxon>Teleostei</taxon>
        <taxon>Neoteleostei</taxon>
        <taxon>Acanthomorphata</taxon>
        <taxon>Eupercaria</taxon>
        <taxon>Perciformes</taxon>
        <taxon>Percoidei</taxon>
        <taxon>Percidae</taxon>
        <taxon>Percinae</taxon>
        <taxon>Perca</taxon>
    </lineage>
</organism>